<evidence type="ECO:0000256" key="1">
    <source>
        <dbReference type="SAM" id="Phobius"/>
    </source>
</evidence>
<reference evidence="2" key="6">
    <citation type="journal article" date="2017" name="Nat. Commun.">
        <title>Evolutionary dynamics and genomic features of the Elizabethkingia anophelis 2015 to 2016 Wisconsin outbreak strain.</title>
        <authorList>
            <person name="Perrin A."/>
            <person name="Larsonneur E."/>
            <person name="Nicholson A.C."/>
            <person name="Edwards D.J."/>
            <person name="Gundlach K.M."/>
            <person name="Whitney A.M."/>
            <person name="Gulvik C.A."/>
            <person name="Bell M.E."/>
            <person name="Rendueles O."/>
            <person name="Cury J."/>
            <person name="Hugon P."/>
            <person name="Clermont D."/>
            <person name="Enouf V."/>
            <person name="Loparev V."/>
            <person name="Juieng P."/>
            <person name="Monson T."/>
            <person name="Warshauer D."/>
            <person name="Elbadawi L.I."/>
            <person name="Walters M.S."/>
            <person name="Crist M.B."/>
            <person name="Noble-Wang J."/>
            <person name="Borlaug G."/>
            <person name="Rocha E.P.C."/>
            <person name="Criscuolo A."/>
            <person name="Touchon M."/>
            <person name="Davis J.P."/>
            <person name="Holt K.E."/>
            <person name="McQuiston J.R."/>
            <person name="Brisse S."/>
        </authorList>
    </citation>
    <scope>NUCLEOTIDE SEQUENCE</scope>
</reference>
<keyword evidence="1" id="KW-0812">Transmembrane</keyword>
<reference evidence="2" key="3">
    <citation type="journal article" date="2016" name="Genome Announc.">
        <title>Complete Genome Sequences of Four Strains from the 2015-2016 Elizabethkingia anophelis Outbreak.</title>
        <authorList>
            <person name="Nicholson A.C."/>
            <person name="Whitney A.M."/>
            <person name="Emery B.D."/>
            <person name="Bell M.E."/>
            <person name="Gartin J.T."/>
            <person name="Humrighouse B.W."/>
            <person name="Loparev V.N."/>
            <person name="Batra D."/>
            <person name="Sheth M."/>
            <person name="Rowe L.A."/>
            <person name="Juieng P."/>
            <person name="Knipe K."/>
            <person name="Gulvik C."/>
            <person name="McQuiston J.R."/>
        </authorList>
    </citation>
    <scope>NUCLEOTIDE SEQUENCE</scope>
</reference>
<dbReference type="EMBL" id="BK010600">
    <property type="protein sequence ID" value="DAC75142.1"/>
    <property type="molecule type" value="Genomic_DNA"/>
</dbReference>
<name>A0A455ZEF4_9FLAO</name>
<protein>
    <submittedName>
        <fullName evidence="2">Uncharacterized protein</fullName>
    </submittedName>
</protein>
<reference evidence="2" key="4">
    <citation type="journal article" date="2016" name="Sci. Rep.">
        <title>Genomic epidemiology and global diversity of the emerging bacterial pathogen Elizabethkingia anophelis.</title>
        <authorList>
            <person name="Breurec S."/>
            <person name="Criscuolo A."/>
            <person name="Diancourt L."/>
            <person name="Rendueles O."/>
            <person name="Vandenbogaert M."/>
            <person name="Passet V."/>
            <person name="Caro V."/>
            <person name="Rocha E.P."/>
            <person name="Touchon M."/>
            <person name="Brisse S."/>
        </authorList>
    </citation>
    <scope>NUCLEOTIDE SEQUENCE</scope>
</reference>
<reference evidence="2" key="8">
    <citation type="journal article" date="2018" name="J. ISSAAS">
        <title>In Silico Identification of Three Types of Integrative and Conjugative Elements (ICEs) in Elizabethkingia anophelis Strains Isolated from Around the World.</title>
        <authorList>
            <person name="Xu J."/>
            <person name="Pei D."/>
            <person name="Nicholson A."/>
            <person name="Lan Y."/>
            <person name="Xia Q."/>
        </authorList>
    </citation>
    <scope>NUCLEOTIDE SEQUENCE</scope>
</reference>
<feature type="transmembrane region" description="Helical" evidence="1">
    <location>
        <begin position="25"/>
        <end position="46"/>
    </location>
</feature>
<gene>
    <name evidence="2" type="primary">ICEEaII(6)_F3201_83805_83638</name>
</gene>
<dbReference type="AlphaFoldDB" id="A0A455ZEF4"/>
<sequence>MALALCCMSLAGINLYYYLRNVVKWVYSVDFVIEIIFLVYWLFYIARRKVSEHPD</sequence>
<accession>A0A455ZEF4</accession>
<reference evidence="2" key="1">
    <citation type="journal article" date="2014" name="Genome Biol. Evol.">
        <title>Comparative genomic analysis of malaria mosquito vector-associated novel pathogen Elizabethkingia anophelis.</title>
        <authorList>
            <person name="Teo J."/>
            <person name="Tan S.Y."/>
            <person name="Liu Y."/>
            <person name="Tay M."/>
            <person name="Ding Y."/>
            <person name="Li Y."/>
            <person name="Kjelleberg S."/>
            <person name="Givskov M."/>
            <person name="Lin R.T."/>
            <person name="Yang L."/>
        </authorList>
    </citation>
    <scope>NUCLEOTIDE SEQUENCE</scope>
</reference>
<organism evidence="2">
    <name type="scientific">Elizabethkingia anophelis</name>
    <dbReference type="NCBI Taxonomy" id="1117645"/>
    <lineage>
        <taxon>Bacteria</taxon>
        <taxon>Pseudomonadati</taxon>
        <taxon>Bacteroidota</taxon>
        <taxon>Flavobacteriia</taxon>
        <taxon>Flavobacteriales</taxon>
        <taxon>Weeksellaceae</taxon>
        <taxon>Elizabethkingia</taxon>
    </lineage>
</organism>
<keyword evidence="1" id="KW-0472">Membrane</keyword>
<reference evidence="2" key="7">
    <citation type="journal article" date="2017" name="Sci. Rep.">
        <title>Genomic features, phylogenetic relationships, and comparative genomics of Elizabethkingia anophelis strain EM361-97 isolated in Taiwan.</title>
        <authorList>
            <person name="Lin J.N."/>
            <person name="Lai C.H."/>
            <person name="Yang C.H."/>
            <person name="Huang Y.H."/>
            <person name="Lin H.H."/>
        </authorList>
    </citation>
    <scope>NUCLEOTIDE SEQUENCE</scope>
</reference>
<keyword evidence="1" id="KW-1133">Transmembrane helix</keyword>
<reference evidence="2" key="5">
    <citation type="journal article" date="2017" name="Genome Announc.">
        <title>Complete Circularized Genome Sequences of Four Strains of Elizabethkingia anophelis, Including Two Novel Strains Isolated from Wild-Caught Anopheles sinensis.</title>
        <authorList>
            <person name="Pei D."/>
            <person name="Nicholson A.C."/>
            <person name="Jiang J."/>
            <person name="Chen H."/>
            <person name="Whitney A.M."/>
            <person name="Villarma A."/>
            <person name="Bell M."/>
            <person name="Humrighouse B."/>
            <person name="Rowe L.A."/>
            <person name="Sheth M."/>
            <person name="Batra D."/>
            <person name="Juieng P."/>
            <person name="Loparev V.N."/>
            <person name="McQuiston J.R."/>
            <person name="Lan Y."/>
            <person name="Ma Y."/>
            <person name="Xu J."/>
        </authorList>
    </citation>
    <scope>NUCLEOTIDE SEQUENCE</scope>
</reference>
<reference evidence="2" key="2">
    <citation type="journal article" date="2014" name="PLoS ONE">
        <title>Insights from the genome annotation of Elizabethkingia anophelis from the malaria vector Anopheles gambiae.</title>
        <authorList>
            <person name="Kukutla P."/>
            <person name="Lindberg B.G."/>
            <person name="Pei D."/>
            <person name="Rayl M."/>
            <person name="Yu W."/>
            <person name="Steritz M."/>
            <person name="Faye I."/>
            <person name="Xu J."/>
        </authorList>
    </citation>
    <scope>NUCLEOTIDE SEQUENCE</scope>
</reference>
<evidence type="ECO:0000313" key="2">
    <source>
        <dbReference type="EMBL" id="DAC75142.1"/>
    </source>
</evidence>
<proteinExistence type="predicted"/>